<evidence type="ECO:0000256" key="2">
    <source>
        <dbReference type="ARBA" id="ARBA00023002"/>
    </source>
</evidence>
<dbReference type="PRINTS" id="PR00080">
    <property type="entry name" value="SDRFAMILY"/>
</dbReference>
<dbReference type="Pfam" id="PF13561">
    <property type="entry name" value="adh_short_C2"/>
    <property type="match status" value="1"/>
</dbReference>
<comment type="similarity">
    <text evidence="1">Belongs to the short-chain dehydrogenases/reductases (SDR) family.</text>
</comment>
<dbReference type="PANTHER" id="PTHR24321:SF11">
    <property type="entry name" value="BLR0893 PROTEIN"/>
    <property type="match status" value="1"/>
</dbReference>
<dbReference type="SUPFAM" id="SSF51735">
    <property type="entry name" value="NAD(P)-binding Rossmann-fold domains"/>
    <property type="match status" value="1"/>
</dbReference>
<dbReference type="PRINTS" id="PR00081">
    <property type="entry name" value="GDHRDH"/>
</dbReference>
<dbReference type="Gene3D" id="3.40.50.720">
    <property type="entry name" value="NAD(P)-binding Rossmann-like Domain"/>
    <property type="match status" value="1"/>
</dbReference>
<dbReference type="RefSeq" id="WP_148376293.1">
    <property type="nucleotide sequence ID" value="NZ_VSIY01000003.1"/>
</dbReference>
<evidence type="ECO:0000313" key="3">
    <source>
        <dbReference type="EMBL" id="TYB83203.1"/>
    </source>
</evidence>
<dbReference type="FunFam" id="3.40.50.720:FF:000084">
    <property type="entry name" value="Short-chain dehydrogenase reductase"/>
    <property type="match status" value="1"/>
</dbReference>
<dbReference type="GO" id="GO:0016491">
    <property type="term" value="F:oxidoreductase activity"/>
    <property type="evidence" value="ECO:0007669"/>
    <property type="project" value="UniProtKB-KW"/>
</dbReference>
<dbReference type="PROSITE" id="PS00061">
    <property type="entry name" value="ADH_SHORT"/>
    <property type="match status" value="1"/>
</dbReference>
<evidence type="ECO:0000313" key="4">
    <source>
        <dbReference type="Proteomes" id="UP000322080"/>
    </source>
</evidence>
<keyword evidence="2" id="KW-0560">Oxidoreductase</keyword>
<dbReference type="Proteomes" id="UP000322080">
    <property type="component" value="Unassembled WGS sequence"/>
</dbReference>
<accession>A0A5D0RNX4</accession>
<dbReference type="CDD" id="cd05233">
    <property type="entry name" value="SDR_c"/>
    <property type="match status" value="1"/>
</dbReference>
<comment type="caution">
    <text evidence="3">The sequence shown here is derived from an EMBL/GenBank/DDBJ whole genome shotgun (WGS) entry which is preliminary data.</text>
</comment>
<name>A0A5D0RNX4_9RHOB</name>
<dbReference type="AlphaFoldDB" id="A0A5D0RNX4"/>
<protein>
    <submittedName>
        <fullName evidence="3">SDR family oxidoreductase</fullName>
    </submittedName>
</protein>
<dbReference type="EMBL" id="VSIY01000003">
    <property type="protein sequence ID" value="TYB83203.1"/>
    <property type="molecule type" value="Genomic_DNA"/>
</dbReference>
<organism evidence="3 4">
    <name type="scientific">Maritimibacter fusiformis</name>
    <dbReference type="NCBI Taxonomy" id="2603819"/>
    <lineage>
        <taxon>Bacteria</taxon>
        <taxon>Pseudomonadati</taxon>
        <taxon>Pseudomonadota</taxon>
        <taxon>Alphaproteobacteria</taxon>
        <taxon>Rhodobacterales</taxon>
        <taxon>Roseobacteraceae</taxon>
        <taxon>Maritimibacter</taxon>
    </lineage>
</organism>
<keyword evidence="4" id="KW-1185">Reference proteome</keyword>
<sequence>MGRLDGKVAIITGATSGIGAVAARLFAAEGAKVAVSGRSAERGAAVVEGIRAAGFEAAFFAADFDETDSVGAMVDAAAAHFGGLHVLYNNAGGSSAEDGPLTEAPEAEFWRCMRVDLFGTWLTSRHAIPHMRKSGGGSIINSSSIVGAMGIPNRDAYTAAKGGVIALGRSMAVEFAPDNIRVNTLVAGAVGTDRVMKFYETEPHLKAQWDAYLLGIATPEDVANAALFLASDESARTTGHMLPVDSGILIS</sequence>
<dbReference type="PANTHER" id="PTHR24321">
    <property type="entry name" value="DEHYDROGENASES, SHORT CHAIN"/>
    <property type="match status" value="1"/>
</dbReference>
<dbReference type="InterPro" id="IPR020904">
    <property type="entry name" value="Sc_DH/Rdtase_CS"/>
</dbReference>
<gene>
    <name evidence="3" type="ORF">FVF75_03210</name>
</gene>
<dbReference type="InterPro" id="IPR002347">
    <property type="entry name" value="SDR_fam"/>
</dbReference>
<proteinExistence type="inferred from homology"/>
<evidence type="ECO:0000256" key="1">
    <source>
        <dbReference type="ARBA" id="ARBA00006484"/>
    </source>
</evidence>
<dbReference type="InterPro" id="IPR036291">
    <property type="entry name" value="NAD(P)-bd_dom_sf"/>
</dbReference>
<reference evidence="3 4" key="1">
    <citation type="submission" date="2019-08" db="EMBL/GenBank/DDBJ databases">
        <title>Identification of a novel species of the genus Boseongicola.</title>
        <authorList>
            <person name="Zhang X.-Q."/>
        </authorList>
    </citation>
    <scope>NUCLEOTIDE SEQUENCE [LARGE SCALE GENOMIC DNA]</scope>
    <source>
        <strain evidence="3 4">HY14</strain>
    </source>
</reference>